<dbReference type="Gene3D" id="2.40.170.20">
    <property type="entry name" value="TonB-dependent receptor, beta-barrel domain"/>
    <property type="match status" value="2"/>
</dbReference>
<evidence type="ECO:0000256" key="8">
    <source>
        <dbReference type="ARBA" id="ARBA00023077"/>
    </source>
</evidence>
<keyword evidence="7" id="KW-0406">Ion transport</keyword>
<evidence type="ECO:0000256" key="4">
    <source>
        <dbReference type="ARBA" id="ARBA00022496"/>
    </source>
</evidence>
<dbReference type="Pfam" id="PF00593">
    <property type="entry name" value="TonB_dep_Rec_b-barrel"/>
    <property type="match status" value="1"/>
</dbReference>
<comment type="subcellular location">
    <subcellularLocation>
        <location evidence="1 11">Cell outer membrane</location>
        <topology evidence="1 11">Multi-pass membrane protein</topology>
    </subcellularLocation>
</comment>
<feature type="signal peptide" evidence="13">
    <location>
        <begin position="1"/>
        <end position="23"/>
    </location>
</feature>
<keyword evidence="8 12" id="KW-0798">TonB box</keyword>
<reference evidence="16 17" key="1">
    <citation type="submission" date="2023-03" db="EMBL/GenBank/DDBJ databases">
        <title>Novosphingobium cyanobacteriorum sp. nov., isolated from a eutrophic reservoir during the Microcystis bloom period.</title>
        <authorList>
            <person name="Kang M."/>
            <person name="Le V."/>
            <person name="Ko S.-R."/>
            <person name="Lee S.-A."/>
            <person name="Ahn C.-Y."/>
        </authorList>
    </citation>
    <scope>NUCLEOTIDE SEQUENCE [LARGE SCALE GENOMIC DNA]</scope>
    <source>
        <strain evidence="16 17">HBC54</strain>
    </source>
</reference>
<evidence type="ECO:0000259" key="14">
    <source>
        <dbReference type="Pfam" id="PF00593"/>
    </source>
</evidence>
<dbReference type="Proteomes" id="UP001222770">
    <property type="component" value="Unassembled WGS sequence"/>
</dbReference>
<dbReference type="Pfam" id="PF07715">
    <property type="entry name" value="Plug"/>
    <property type="match status" value="1"/>
</dbReference>
<keyword evidence="13" id="KW-0732">Signal</keyword>
<keyword evidence="10 11" id="KW-0998">Cell outer membrane</keyword>
<keyword evidence="6" id="KW-0408">Iron</keyword>
<gene>
    <name evidence="16" type="ORF">POM99_09270</name>
</gene>
<evidence type="ECO:0000256" key="9">
    <source>
        <dbReference type="ARBA" id="ARBA00023136"/>
    </source>
</evidence>
<evidence type="ECO:0000313" key="17">
    <source>
        <dbReference type="Proteomes" id="UP001222770"/>
    </source>
</evidence>
<evidence type="ECO:0000256" key="7">
    <source>
        <dbReference type="ARBA" id="ARBA00023065"/>
    </source>
</evidence>
<sequence length="885" mass="94131">MKPMKSVSALALAIATLPFAAQAQEAGQPAGDAGAPSGGQIEEIVVTAQKRVENVQDVPIAISAFGGTALKERAVADISALSGIAPNVNLDGGTPFSGSSAVLSATIRGIGSDDFAFNIDPGVGIYLDGVYLARTVGANQDLPDVERIEVLKGPQGTLFGRNTIGGAISIVTHNPGKTFRLSGDLTTGSFDLLRARATLDLPLSDSLAASVTGAVTSRSGFQKRIAYNGTAAEMRAIANSDPYTAFNNADYSRSSSQSGDNNMSLRGKLRWDDGGKFRATISGDYTNQDSSGQNNSLLGVSFPAGPFAPTNPLPGTAINPINPAGGFLFAGLYNFCIGSTPDEIAARGAGAICGARGTSVNPGRLLSSLAGVNTDADPSNDRLPWDGRFITGDPDKTYATGPTLNKLRAWGVAGNLEYDLAEGLMVRSITSYRKTNWKAGSDLDGSPLSMLELTFSQNQKQFSQEVQLLGSKLLDGKLNFVLGGYYFKESGDLHDYVTFDEGLLQVDGPNNFDTKNYAFFGQLDFRVNDWIGITLGGRYTKETKLFEGGQQDLNGGNYKLFNCASADGTIFPFGDFPLAPPQAAGGPPCFAALSYPDPSNPVRVYVPGVNRKTFSNFAPKVGVQLHPSDDVMVYGSYSEGYKTGGWTTRLTNPQGNVAPDFDEETAQTFEVGVKSQWFDRRLQLNLAAFSTNYKNVQLNQQVGTSPTIDNAGTARIKGVEVEAIVAPMRGLTINGSIGYLDAHFTALSASVLRPDVAGPIPGLREGAVVGGQLPKTAKWSINVAPRYEFGLGNGGSMVVLADWTHKSAVWNDVARYLPLRRQPIDIVNASLTYREPGAKWDLTVGGTNLTDERYLVSAGANDAAGVYFGSYNRPREWYARVGFKF</sequence>
<keyword evidence="5 11" id="KW-0812">Transmembrane</keyword>
<comment type="similarity">
    <text evidence="11 12">Belongs to the TonB-dependent receptor family.</text>
</comment>
<evidence type="ECO:0000256" key="10">
    <source>
        <dbReference type="ARBA" id="ARBA00023237"/>
    </source>
</evidence>
<accession>A0ABT6CHH8</accession>
<dbReference type="InterPro" id="IPR039426">
    <property type="entry name" value="TonB-dep_rcpt-like"/>
</dbReference>
<dbReference type="PANTHER" id="PTHR32552">
    <property type="entry name" value="FERRICHROME IRON RECEPTOR-RELATED"/>
    <property type="match status" value="1"/>
</dbReference>
<dbReference type="InterPro" id="IPR000531">
    <property type="entry name" value="Beta-barrel_TonB"/>
</dbReference>
<evidence type="ECO:0000256" key="12">
    <source>
        <dbReference type="RuleBase" id="RU003357"/>
    </source>
</evidence>
<proteinExistence type="inferred from homology"/>
<keyword evidence="2 11" id="KW-0813">Transport</keyword>
<comment type="caution">
    <text evidence="16">The sequence shown here is derived from an EMBL/GenBank/DDBJ whole genome shotgun (WGS) entry which is preliminary data.</text>
</comment>
<evidence type="ECO:0000256" key="3">
    <source>
        <dbReference type="ARBA" id="ARBA00022452"/>
    </source>
</evidence>
<keyword evidence="3 11" id="KW-1134">Transmembrane beta strand</keyword>
<organism evidence="16 17">
    <name type="scientific">Novosphingobium cyanobacteriorum</name>
    <dbReference type="NCBI Taxonomy" id="3024215"/>
    <lineage>
        <taxon>Bacteria</taxon>
        <taxon>Pseudomonadati</taxon>
        <taxon>Pseudomonadota</taxon>
        <taxon>Alphaproteobacteria</taxon>
        <taxon>Sphingomonadales</taxon>
        <taxon>Sphingomonadaceae</taxon>
        <taxon>Novosphingobium</taxon>
    </lineage>
</organism>
<evidence type="ECO:0000256" key="5">
    <source>
        <dbReference type="ARBA" id="ARBA00022692"/>
    </source>
</evidence>
<dbReference type="InterPro" id="IPR036942">
    <property type="entry name" value="Beta-barrel_TonB_sf"/>
</dbReference>
<keyword evidence="17" id="KW-1185">Reference proteome</keyword>
<evidence type="ECO:0000256" key="2">
    <source>
        <dbReference type="ARBA" id="ARBA00022448"/>
    </source>
</evidence>
<keyword evidence="16" id="KW-0675">Receptor</keyword>
<name>A0ABT6CHH8_9SPHN</name>
<dbReference type="RefSeq" id="WP_277277029.1">
    <property type="nucleotide sequence ID" value="NZ_JAROCY010000007.1"/>
</dbReference>
<keyword evidence="4" id="KW-0410">Iron transport</keyword>
<dbReference type="PROSITE" id="PS52016">
    <property type="entry name" value="TONB_DEPENDENT_REC_3"/>
    <property type="match status" value="1"/>
</dbReference>
<evidence type="ECO:0000313" key="16">
    <source>
        <dbReference type="EMBL" id="MDF8333389.1"/>
    </source>
</evidence>
<evidence type="ECO:0000256" key="1">
    <source>
        <dbReference type="ARBA" id="ARBA00004571"/>
    </source>
</evidence>
<evidence type="ECO:0000259" key="15">
    <source>
        <dbReference type="Pfam" id="PF07715"/>
    </source>
</evidence>
<feature type="domain" description="TonB-dependent receptor plug" evidence="15">
    <location>
        <begin position="55"/>
        <end position="167"/>
    </location>
</feature>
<evidence type="ECO:0000256" key="6">
    <source>
        <dbReference type="ARBA" id="ARBA00023004"/>
    </source>
</evidence>
<keyword evidence="9 11" id="KW-0472">Membrane</keyword>
<dbReference type="PANTHER" id="PTHR32552:SF81">
    <property type="entry name" value="TONB-DEPENDENT OUTER MEMBRANE RECEPTOR"/>
    <property type="match status" value="1"/>
</dbReference>
<feature type="domain" description="TonB-dependent receptor-like beta-barrel" evidence="14">
    <location>
        <begin position="364"/>
        <end position="849"/>
    </location>
</feature>
<dbReference type="InterPro" id="IPR012910">
    <property type="entry name" value="Plug_dom"/>
</dbReference>
<dbReference type="SUPFAM" id="SSF56935">
    <property type="entry name" value="Porins"/>
    <property type="match status" value="1"/>
</dbReference>
<evidence type="ECO:0000256" key="11">
    <source>
        <dbReference type="PROSITE-ProRule" id="PRU01360"/>
    </source>
</evidence>
<feature type="chain" id="PRO_5046076225" evidence="13">
    <location>
        <begin position="24"/>
        <end position="885"/>
    </location>
</feature>
<dbReference type="EMBL" id="JAROCY010000007">
    <property type="protein sequence ID" value="MDF8333389.1"/>
    <property type="molecule type" value="Genomic_DNA"/>
</dbReference>
<evidence type="ECO:0000256" key="13">
    <source>
        <dbReference type="SAM" id="SignalP"/>
    </source>
</evidence>
<protein>
    <submittedName>
        <fullName evidence="16">TonB-dependent receptor</fullName>
    </submittedName>
</protein>